<sequence>MKRNRYLEKLAKFILLGVDLNLLEILINKHFLKLLDYFVSILIRVAIGLLIKIWIDEISEACKLAYLIHLCDDFLIRNQKTVDGLIEIRCLISRLIFFSINSFICIFLRMLSVKILNNIHMIIEKPYQNILNLKKIEIIFAPHAWQLSDKRSLGYIDYYSFVLDKDFQFSSHVRILVYIIPRDIGKNKHQRNDKTKIDKKLLYSLINISALSTILIFCEKRDMKMSHKYLLPYFYQDLNINH</sequence>
<evidence type="ECO:0000313" key="2">
    <source>
        <dbReference type="EMBL" id="RNA37289.1"/>
    </source>
</evidence>
<proteinExistence type="predicted"/>
<evidence type="ECO:0000313" key="3">
    <source>
        <dbReference type="Proteomes" id="UP000276133"/>
    </source>
</evidence>
<reference evidence="2 3" key="1">
    <citation type="journal article" date="2018" name="Sci. Rep.">
        <title>Genomic signatures of local adaptation to the degree of environmental predictability in rotifers.</title>
        <authorList>
            <person name="Franch-Gras L."/>
            <person name="Hahn C."/>
            <person name="Garcia-Roger E.M."/>
            <person name="Carmona M.J."/>
            <person name="Serra M."/>
            <person name="Gomez A."/>
        </authorList>
    </citation>
    <scope>NUCLEOTIDE SEQUENCE [LARGE SCALE GENOMIC DNA]</scope>
    <source>
        <strain evidence="2">HYR1</strain>
    </source>
</reference>
<dbReference type="EMBL" id="REGN01001064">
    <property type="protein sequence ID" value="RNA37289.1"/>
    <property type="molecule type" value="Genomic_DNA"/>
</dbReference>
<protein>
    <submittedName>
        <fullName evidence="2">Uncharacterized protein</fullName>
    </submittedName>
</protein>
<accession>A0A3M7SNH5</accession>
<organism evidence="2 3">
    <name type="scientific">Brachionus plicatilis</name>
    <name type="common">Marine rotifer</name>
    <name type="synonym">Brachionus muelleri</name>
    <dbReference type="NCBI Taxonomy" id="10195"/>
    <lineage>
        <taxon>Eukaryota</taxon>
        <taxon>Metazoa</taxon>
        <taxon>Spiralia</taxon>
        <taxon>Gnathifera</taxon>
        <taxon>Rotifera</taxon>
        <taxon>Eurotatoria</taxon>
        <taxon>Monogononta</taxon>
        <taxon>Pseudotrocha</taxon>
        <taxon>Ploima</taxon>
        <taxon>Brachionidae</taxon>
        <taxon>Brachionus</taxon>
    </lineage>
</organism>
<name>A0A3M7SNH5_BRAPC</name>
<comment type="caution">
    <text evidence="2">The sequence shown here is derived from an EMBL/GenBank/DDBJ whole genome shotgun (WGS) entry which is preliminary data.</text>
</comment>
<feature type="transmembrane region" description="Helical" evidence="1">
    <location>
        <begin position="95"/>
        <end position="116"/>
    </location>
</feature>
<dbReference type="AlphaFoldDB" id="A0A3M7SNH5"/>
<keyword evidence="1" id="KW-1133">Transmembrane helix</keyword>
<feature type="transmembrane region" description="Helical" evidence="1">
    <location>
        <begin position="37"/>
        <end position="55"/>
    </location>
</feature>
<gene>
    <name evidence="2" type="ORF">BpHYR1_011222</name>
</gene>
<keyword evidence="1" id="KW-0812">Transmembrane</keyword>
<dbReference type="Proteomes" id="UP000276133">
    <property type="component" value="Unassembled WGS sequence"/>
</dbReference>
<evidence type="ECO:0000256" key="1">
    <source>
        <dbReference type="SAM" id="Phobius"/>
    </source>
</evidence>
<keyword evidence="3" id="KW-1185">Reference proteome</keyword>
<feature type="transmembrane region" description="Helical" evidence="1">
    <location>
        <begin position="201"/>
        <end position="218"/>
    </location>
</feature>
<keyword evidence="1" id="KW-0472">Membrane</keyword>